<dbReference type="Gene3D" id="1.25.40.10">
    <property type="entry name" value="Tetratricopeptide repeat domain"/>
    <property type="match status" value="1"/>
</dbReference>
<dbReference type="SUPFAM" id="SSF48452">
    <property type="entry name" value="TPR-like"/>
    <property type="match status" value="1"/>
</dbReference>
<sequence length="264" mass="28409">MSSPAFPGWLLTHDMCATRFSASRRNGFLRMKPLCLALSLASAGVSLTSITVQAAPTAPKPAAPSTTAPDQHGPKQPDSAANQTPASTTTPDGKPHGQKAKKLTVEEQITQLAEQLAHAKTPEEAHALETMLESLRSGHLSPTTQLLLRRAQKDLATEKPDDAVEDLGDAIALQPDQSILWRSRAQMRLAAGDFAGSVKDLGEALQRDPKDAQAWALLSTVEEHRKDGPAALKAWQKVLELNPMADKNHKHLDALHIKAFGQPT</sequence>
<comment type="caution">
    <text evidence="3">The sequence shown here is derived from an EMBL/GenBank/DDBJ whole genome shotgun (WGS) entry which is preliminary data.</text>
</comment>
<reference evidence="4" key="1">
    <citation type="submission" date="2014-06" db="EMBL/GenBank/DDBJ databases">
        <authorList>
            <person name="Winans N.J."/>
            <person name="Newell P.D."/>
            <person name="Douglas A.E."/>
        </authorList>
    </citation>
    <scope>NUCLEOTIDE SEQUENCE [LARGE SCALE GENOMIC DNA]</scope>
</reference>
<feature type="compositionally biased region" description="Polar residues" evidence="2">
    <location>
        <begin position="79"/>
        <end position="91"/>
    </location>
</feature>
<accession>A0A252ATV3</accession>
<evidence type="ECO:0000313" key="4">
    <source>
        <dbReference type="Proteomes" id="UP000194641"/>
    </source>
</evidence>
<dbReference type="RefSeq" id="WP_048844421.1">
    <property type="nucleotide sequence ID" value="NZ_BAMW01000002.1"/>
</dbReference>
<dbReference type="PROSITE" id="PS50005">
    <property type="entry name" value="TPR"/>
    <property type="match status" value="1"/>
</dbReference>
<feature type="repeat" description="TPR" evidence="1">
    <location>
        <begin position="212"/>
        <end position="245"/>
    </location>
</feature>
<evidence type="ECO:0000313" key="3">
    <source>
        <dbReference type="EMBL" id="OUI93507.1"/>
    </source>
</evidence>
<protein>
    <submittedName>
        <fullName evidence="3">Uncharacterized protein</fullName>
    </submittedName>
</protein>
<dbReference type="InterPro" id="IPR011990">
    <property type="entry name" value="TPR-like_helical_dom_sf"/>
</dbReference>
<dbReference type="SMART" id="SM00028">
    <property type="entry name" value="TPR"/>
    <property type="match status" value="3"/>
</dbReference>
<evidence type="ECO:0000256" key="1">
    <source>
        <dbReference type="PROSITE-ProRule" id="PRU00339"/>
    </source>
</evidence>
<dbReference type="Pfam" id="PF13432">
    <property type="entry name" value="TPR_16"/>
    <property type="match status" value="1"/>
</dbReference>
<proteinExistence type="predicted"/>
<keyword evidence="1" id="KW-0802">TPR repeat</keyword>
<dbReference type="AlphaFoldDB" id="A0A252ATV3"/>
<evidence type="ECO:0000256" key="2">
    <source>
        <dbReference type="SAM" id="MobiDB-lite"/>
    </source>
</evidence>
<feature type="region of interest" description="Disordered" evidence="2">
    <location>
        <begin position="56"/>
        <end position="101"/>
    </location>
</feature>
<dbReference type="InterPro" id="IPR019734">
    <property type="entry name" value="TPR_rpt"/>
</dbReference>
<name>A0A252ATV3_9PROT</name>
<organism evidence="3 4">
    <name type="scientific">Acetobacter indonesiensis</name>
    <dbReference type="NCBI Taxonomy" id="104101"/>
    <lineage>
        <taxon>Bacteria</taxon>
        <taxon>Pseudomonadati</taxon>
        <taxon>Pseudomonadota</taxon>
        <taxon>Alphaproteobacteria</taxon>
        <taxon>Acetobacterales</taxon>
        <taxon>Acetobacteraceae</taxon>
        <taxon>Acetobacter</taxon>
    </lineage>
</organism>
<dbReference type="EMBL" id="JOPA01000021">
    <property type="protein sequence ID" value="OUI93507.1"/>
    <property type="molecule type" value="Genomic_DNA"/>
</dbReference>
<dbReference type="Proteomes" id="UP000194641">
    <property type="component" value="Unassembled WGS sequence"/>
</dbReference>
<gene>
    <name evidence="3" type="ORF">HK17_08270</name>
</gene>